<dbReference type="PROSITE" id="PS51257">
    <property type="entry name" value="PROKAR_LIPOPROTEIN"/>
    <property type="match status" value="1"/>
</dbReference>
<gene>
    <name evidence="16" type="primary">fimA</name>
</gene>
<reference evidence="16" key="1">
    <citation type="submission" date="2018-02" db="EMBL/GenBank/DDBJ databases">
        <title>Identification and molecular characterization of Porphyromonas gulae carrying fimA genes isolated from cats.</title>
        <authorList>
            <person name="Nomura R."/>
            <person name="Nakano K."/>
            <person name="Iwashita N."/>
            <person name="Asai F."/>
        </authorList>
    </citation>
    <scope>NUCLEOTIDE SEQUENCE</scope>
    <source>
        <strain evidence="16">C03Db9</strain>
    </source>
</reference>
<evidence type="ECO:0000256" key="7">
    <source>
        <dbReference type="ARBA" id="ARBA00023139"/>
    </source>
</evidence>
<evidence type="ECO:0000256" key="13">
    <source>
        <dbReference type="SAM" id="SignalP"/>
    </source>
</evidence>
<name>A0A2Z6BC32_9PORP</name>
<dbReference type="GO" id="GO:0009289">
    <property type="term" value="C:pilus"/>
    <property type="evidence" value="ECO:0007669"/>
    <property type="project" value="UniProtKB-SubCell"/>
</dbReference>
<evidence type="ECO:0000256" key="2">
    <source>
        <dbReference type="ARBA" id="ARBA00004561"/>
    </source>
</evidence>
<evidence type="ECO:0000256" key="11">
    <source>
        <dbReference type="ARBA" id="ARBA00029664"/>
    </source>
</evidence>
<dbReference type="AlphaFoldDB" id="A0A2Z6BC32"/>
<evidence type="ECO:0000256" key="3">
    <source>
        <dbReference type="ARBA" id="ARBA00006011"/>
    </source>
</evidence>
<dbReference type="Pfam" id="PF22492">
    <property type="entry name" value="FimA4_C"/>
    <property type="match status" value="1"/>
</dbReference>
<keyword evidence="6" id="KW-0472">Membrane</keyword>
<evidence type="ECO:0000256" key="5">
    <source>
        <dbReference type="ARBA" id="ARBA00023026"/>
    </source>
</evidence>
<comment type="subcellular location">
    <subcellularLocation>
        <location evidence="1">Cell outer membrane</location>
    </subcellularLocation>
    <subcellularLocation>
        <location evidence="2">Fimbrium</location>
    </subcellularLocation>
</comment>
<keyword evidence="7" id="KW-0564">Palmitate</keyword>
<evidence type="ECO:0000313" key="16">
    <source>
        <dbReference type="EMBL" id="BBD13374.1"/>
    </source>
</evidence>
<feature type="signal peptide" evidence="13">
    <location>
        <begin position="1"/>
        <end position="20"/>
    </location>
</feature>
<evidence type="ECO:0000256" key="9">
    <source>
        <dbReference type="ARBA" id="ARBA00023263"/>
    </source>
</evidence>
<keyword evidence="10" id="KW-0449">Lipoprotein</keyword>
<dbReference type="GO" id="GO:0005198">
    <property type="term" value="F:structural molecule activity"/>
    <property type="evidence" value="ECO:0007669"/>
    <property type="project" value="InterPro"/>
</dbReference>
<comment type="function">
    <text evidence="12">Structural subunit of the major fimbriae. These long, filamentous pili are attached to the cell surface; they mediate biofilm formation, adhesion onto host cells and onto other bacteria that are part of the oral microbiome. They play an important role in the invasion of periodontal tissues. Fimbriae and their constituents are major virulence factors. FimA proteins from different strains have highly divergent sequences, and this has been used for classification. The sequence-based classification correlates with pathogenicity.</text>
</comment>
<evidence type="ECO:0000256" key="8">
    <source>
        <dbReference type="ARBA" id="ARBA00023237"/>
    </source>
</evidence>
<dbReference type="InterPro" id="IPR029141">
    <property type="entry name" value="FimA_N"/>
</dbReference>
<keyword evidence="8" id="KW-0998">Cell outer membrane</keyword>
<evidence type="ECO:0000256" key="10">
    <source>
        <dbReference type="ARBA" id="ARBA00023288"/>
    </source>
</evidence>
<evidence type="ECO:0000256" key="4">
    <source>
        <dbReference type="ARBA" id="ARBA00022729"/>
    </source>
</evidence>
<dbReference type="Gene3D" id="2.60.40.3690">
    <property type="match status" value="1"/>
</dbReference>
<dbReference type="PRINTS" id="PR01737">
    <property type="entry name" value="FIMBRILLIN"/>
</dbReference>
<feature type="domain" description="Major fimbrium subunit FimA C-terminal" evidence="15">
    <location>
        <begin position="171"/>
        <end position="377"/>
    </location>
</feature>
<keyword evidence="4 13" id="KW-0732">Signal</keyword>
<dbReference type="Pfam" id="PF06321">
    <property type="entry name" value="P_gingi_FimA"/>
    <property type="match status" value="1"/>
</dbReference>
<sequence length="386" mass="41484">MKKTKFFLLGLAALAMTACNKDNEAEPIVEGNATISVVLKTSNPNRAFGVADDEAKVAKLTVMVYNGEQQEAIKSAENAIKVENIKCGAGSRTLVVMANTGGMELAGKTLAEVKALTTELTAENQEATGLIMTAEPVDVTLVAGNNYYGYGGTQGGNQISQGTPLEIKRVHARIAFTKIEVKMSDSYVNKYNFTPENIYALVAKKKSNLFGTSLANSDDAYLTGSLTTFNGAYTPANYTHVAWLGRGYTAPSNDAPQGFYVLESAYAQNAGLRPTILCVKGKLTKHDGTPLSSEEMTAAFNVGWIVANNDPTTYYPVLVNFESNNYTYTGDAVEKGKIVRNHKFDINLTITGPGTNNPENPITESANLNVNCVVAAWKGVVQNVIW</sequence>
<dbReference type="InterPro" id="IPR053878">
    <property type="entry name" value="FimA_C"/>
</dbReference>
<accession>A0A2Z6BC32</accession>
<evidence type="ECO:0000256" key="12">
    <source>
        <dbReference type="ARBA" id="ARBA00045723"/>
    </source>
</evidence>
<comment type="similarity">
    <text evidence="3">Belongs to the bacteroidetes fimbrillin superfamily. FimA/Mfa1 family.</text>
</comment>
<evidence type="ECO:0000256" key="6">
    <source>
        <dbReference type="ARBA" id="ARBA00023136"/>
    </source>
</evidence>
<evidence type="ECO:0000256" key="1">
    <source>
        <dbReference type="ARBA" id="ARBA00004442"/>
    </source>
</evidence>
<feature type="chain" id="PRO_5016458153" description="Fimbrillin" evidence="13">
    <location>
        <begin position="21"/>
        <end position="386"/>
    </location>
</feature>
<keyword evidence="5" id="KW-0843">Virulence</keyword>
<evidence type="ECO:0000259" key="14">
    <source>
        <dbReference type="Pfam" id="PF06321"/>
    </source>
</evidence>
<dbReference type="EMBL" id="LC372934">
    <property type="protein sequence ID" value="BBD13374.1"/>
    <property type="molecule type" value="Genomic_DNA"/>
</dbReference>
<organism evidence="16">
    <name type="scientific">Porphyromonas gulae</name>
    <dbReference type="NCBI Taxonomy" id="111105"/>
    <lineage>
        <taxon>Bacteria</taxon>
        <taxon>Pseudomonadati</taxon>
        <taxon>Bacteroidota</taxon>
        <taxon>Bacteroidia</taxon>
        <taxon>Bacteroidales</taxon>
        <taxon>Porphyromonadaceae</taxon>
        <taxon>Porphyromonas</taxon>
    </lineage>
</organism>
<dbReference type="Gene3D" id="2.60.40.2580">
    <property type="match status" value="1"/>
</dbReference>
<dbReference type="GO" id="GO:0009279">
    <property type="term" value="C:cell outer membrane"/>
    <property type="evidence" value="ECO:0007669"/>
    <property type="project" value="UniProtKB-SubCell"/>
</dbReference>
<proteinExistence type="inferred from homology"/>
<evidence type="ECO:0000259" key="15">
    <source>
        <dbReference type="Pfam" id="PF22492"/>
    </source>
</evidence>
<dbReference type="GO" id="GO:0007155">
    <property type="term" value="P:cell adhesion"/>
    <property type="evidence" value="ECO:0007669"/>
    <property type="project" value="InterPro"/>
</dbReference>
<protein>
    <recommendedName>
        <fullName evidence="11">Fimbrillin</fullName>
    </recommendedName>
</protein>
<keyword evidence="9" id="KW-0281">Fimbrium</keyword>
<feature type="domain" description="Major fimbrial subunit protein N-terminal" evidence="14">
    <location>
        <begin position="33"/>
        <end position="169"/>
    </location>
</feature>
<dbReference type="InterPro" id="IPR008110">
    <property type="entry name" value="Fimbrillin"/>
</dbReference>
<dbReference type="FunFam" id="2.60.40.3690:FF:000001">
    <property type="entry name" value="Major fimbrium subunit FimA type-4"/>
    <property type="match status" value="1"/>
</dbReference>